<comment type="caution">
    <text evidence="1">The sequence shown here is derived from an EMBL/GenBank/DDBJ whole genome shotgun (WGS) entry which is preliminary data.</text>
</comment>
<sequence length="82" mass="9913">MRRRSFRIIKPIFSNLFVIRSIFTRKQIYNKVSKTGNNYMYIRKDTTLKAMMNNRIKQSVEVSAKETLSLQRYPTSEIYERL</sequence>
<evidence type="ECO:0000313" key="2">
    <source>
        <dbReference type="Proteomes" id="UP000014073"/>
    </source>
</evidence>
<protein>
    <submittedName>
        <fullName evidence="1">Uncharacterized protein</fullName>
    </submittedName>
</protein>
<dbReference type="STRING" id="547042.BACCOPRO_00733"/>
<dbReference type="HOGENOM" id="CLU_2551202_0_0_10"/>
<keyword evidence="2" id="KW-1185">Reference proteome</keyword>
<accession>S0F5N4</accession>
<proteinExistence type="predicted"/>
<evidence type="ECO:0000313" key="1">
    <source>
        <dbReference type="EMBL" id="EEF75250.1"/>
    </source>
</evidence>
<dbReference type="AlphaFoldDB" id="S0F5N4"/>
<name>S0F5N4_9BACT</name>
<dbReference type="EMBL" id="ACBW01000052">
    <property type="protein sequence ID" value="EEF75250.1"/>
    <property type="molecule type" value="Genomic_DNA"/>
</dbReference>
<dbReference type="Proteomes" id="UP000014073">
    <property type="component" value="Unassembled WGS sequence"/>
</dbReference>
<gene>
    <name evidence="1" type="ORF">BACCOPRO_00733</name>
</gene>
<reference evidence="1 2" key="1">
    <citation type="submission" date="2008-12" db="EMBL/GenBank/DDBJ databases">
        <authorList>
            <person name="Fulton L."/>
            <person name="Clifton S."/>
            <person name="Fulton B."/>
            <person name="Xu J."/>
            <person name="Minx P."/>
            <person name="Pepin K.H."/>
            <person name="Johnson M."/>
            <person name="Bhonagiri V."/>
            <person name="Nash W.E."/>
            <person name="Mardis E.R."/>
            <person name="Wilson R.K."/>
        </authorList>
    </citation>
    <scope>NUCLEOTIDE SEQUENCE [LARGE SCALE GENOMIC DNA]</scope>
    <source>
        <strain evidence="1 2">DSM 18228</strain>
    </source>
</reference>
<organism evidence="1 2">
    <name type="scientific">Phocaeicola coprophilus DSM 18228 = JCM 13818</name>
    <dbReference type="NCBI Taxonomy" id="547042"/>
    <lineage>
        <taxon>Bacteria</taxon>
        <taxon>Pseudomonadati</taxon>
        <taxon>Bacteroidota</taxon>
        <taxon>Bacteroidia</taxon>
        <taxon>Bacteroidales</taxon>
        <taxon>Bacteroidaceae</taxon>
        <taxon>Phocaeicola</taxon>
    </lineage>
</organism>